<comment type="similarity">
    <text evidence="1 5">Belongs to the universal ribosomal protein uL29 family.</text>
</comment>
<dbReference type="GO" id="GO:0006412">
    <property type="term" value="P:translation"/>
    <property type="evidence" value="ECO:0007669"/>
    <property type="project" value="UniProtKB-UniRule"/>
</dbReference>
<accession>A0A1G2LBY6</accession>
<evidence type="ECO:0000256" key="2">
    <source>
        <dbReference type="ARBA" id="ARBA00022980"/>
    </source>
</evidence>
<dbReference type="Gene3D" id="1.10.287.310">
    <property type="match status" value="1"/>
</dbReference>
<dbReference type="STRING" id="1802281.A3A44_02530"/>
<protein>
    <recommendedName>
        <fullName evidence="4 5">Large ribosomal subunit protein uL29</fullName>
    </recommendedName>
</protein>
<organism evidence="7 8">
    <name type="scientific">Candidatus Sungbacteria bacterium RIFCSPLOWO2_01_FULL_60_25</name>
    <dbReference type="NCBI Taxonomy" id="1802281"/>
    <lineage>
        <taxon>Bacteria</taxon>
        <taxon>Candidatus Sungiibacteriota</taxon>
    </lineage>
</organism>
<dbReference type="AlphaFoldDB" id="A0A1G2LBY6"/>
<evidence type="ECO:0000256" key="1">
    <source>
        <dbReference type="ARBA" id="ARBA00009254"/>
    </source>
</evidence>
<dbReference type="NCBIfam" id="TIGR00012">
    <property type="entry name" value="L29"/>
    <property type="match status" value="1"/>
</dbReference>
<name>A0A1G2LBY6_9BACT</name>
<keyword evidence="6" id="KW-0175">Coiled coil</keyword>
<keyword evidence="2 5" id="KW-0689">Ribosomal protein</keyword>
<dbReference type="GO" id="GO:0005840">
    <property type="term" value="C:ribosome"/>
    <property type="evidence" value="ECO:0007669"/>
    <property type="project" value="UniProtKB-KW"/>
</dbReference>
<evidence type="ECO:0000256" key="6">
    <source>
        <dbReference type="SAM" id="Coils"/>
    </source>
</evidence>
<dbReference type="InterPro" id="IPR001854">
    <property type="entry name" value="Ribosomal_uL29"/>
</dbReference>
<dbReference type="InterPro" id="IPR036049">
    <property type="entry name" value="Ribosomal_uL29_sf"/>
</dbReference>
<proteinExistence type="inferred from homology"/>
<dbReference type="Pfam" id="PF00831">
    <property type="entry name" value="Ribosomal_L29"/>
    <property type="match status" value="1"/>
</dbReference>
<dbReference type="HAMAP" id="MF_00374">
    <property type="entry name" value="Ribosomal_uL29"/>
    <property type="match status" value="1"/>
</dbReference>
<dbReference type="EMBL" id="MHQT01000043">
    <property type="protein sequence ID" value="OHA08312.1"/>
    <property type="molecule type" value="Genomic_DNA"/>
</dbReference>
<evidence type="ECO:0000256" key="3">
    <source>
        <dbReference type="ARBA" id="ARBA00023274"/>
    </source>
</evidence>
<feature type="coiled-coil region" evidence="6">
    <location>
        <begin position="18"/>
        <end position="63"/>
    </location>
</feature>
<evidence type="ECO:0000313" key="8">
    <source>
        <dbReference type="Proteomes" id="UP000178977"/>
    </source>
</evidence>
<sequence length="64" mass="7561">MKPVDLRKKSPAELAALLREWAAKREELALAIRQKKQKNVKELRELRRDIARAKTIIREGRTRI</sequence>
<keyword evidence="3 5" id="KW-0687">Ribonucleoprotein</keyword>
<evidence type="ECO:0000256" key="4">
    <source>
        <dbReference type="ARBA" id="ARBA00035204"/>
    </source>
</evidence>
<reference evidence="7 8" key="1">
    <citation type="journal article" date="2016" name="Nat. Commun.">
        <title>Thousands of microbial genomes shed light on interconnected biogeochemical processes in an aquifer system.</title>
        <authorList>
            <person name="Anantharaman K."/>
            <person name="Brown C.T."/>
            <person name="Hug L.A."/>
            <person name="Sharon I."/>
            <person name="Castelle C.J."/>
            <person name="Probst A.J."/>
            <person name="Thomas B.C."/>
            <person name="Singh A."/>
            <person name="Wilkins M.J."/>
            <person name="Karaoz U."/>
            <person name="Brodie E.L."/>
            <person name="Williams K.H."/>
            <person name="Hubbard S.S."/>
            <person name="Banfield J.F."/>
        </authorList>
    </citation>
    <scope>NUCLEOTIDE SEQUENCE [LARGE SCALE GENOMIC DNA]</scope>
</reference>
<dbReference type="GO" id="GO:1990904">
    <property type="term" value="C:ribonucleoprotein complex"/>
    <property type="evidence" value="ECO:0007669"/>
    <property type="project" value="UniProtKB-KW"/>
</dbReference>
<dbReference type="SUPFAM" id="SSF46561">
    <property type="entry name" value="Ribosomal protein L29 (L29p)"/>
    <property type="match status" value="1"/>
</dbReference>
<dbReference type="GO" id="GO:0003735">
    <property type="term" value="F:structural constituent of ribosome"/>
    <property type="evidence" value="ECO:0007669"/>
    <property type="project" value="InterPro"/>
</dbReference>
<gene>
    <name evidence="5" type="primary">rpmC</name>
    <name evidence="7" type="ORF">A3A44_02530</name>
</gene>
<evidence type="ECO:0000313" key="7">
    <source>
        <dbReference type="EMBL" id="OHA08312.1"/>
    </source>
</evidence>
<evidence type="ECO:0000256" key="5">
    <source>
        <dbReference type="HAMAP-Rule" id="MF_00374"/>
    </source>
</evidence>
<dbReference type="Proteomes" id="UP000178977">
    <property type="component" value="Unassembled WGS sequence"/>
</dbReference>
<comment type="caution">
    <text evidence="7">The sequence shown here is derived from an EMBL/GenBank/DDBJ whole genome shotgun (WGS) entry which is preliminary data.</text>
</comment>